<accession>A0A8C5IG65</accession>
<evidence type="ECO:0000313" key="1">
    <source>
        <dbReference type="Ensembl" id="ENSJHYP00000001197.1"/>
    </source>
</evidence>
<keyword evidence="2" id="KW-1185">Reference proteome</keyword>
<dbReference type="Ensembl" id="ENSJHYT00000001513.1">
    <property type="protein sequence ID" value="ENSJHYP00000001197.1"/>
    <property type="gene ID" value="ENSJHYG00000001050.1"/>
</dbReference>
<protein>
    <submittedName>
        <fullName evidence="1">Uncharacterized protein</fullName>
    </submittedName>
</protein>
<proteinExistence type="predicted"/>
<reference evidence="1" key="1">
    <citation type="submission" date="2025-08" db="UniProtKB">
        <authorList>
            <consortium name="Ensembl"/>
        </authorList>
    </citation>
    <scope>IDENTIFICATION</scope>
</reference>
<dbReference type="Proteomes" id="UP000694408">
    <property type="component" value="Unplaced"/>
</dbReference>
<organism evidence="1 2">
    <name type="scientific">Junco hyemalis</name>
    <name type="common">Dark-eyed junco</name>
    <dbReference type="NCBI Taxonomy" id="40217"/>
    <lineage>
        <taxon>Eukaryota</taxon>
        <taxon>Metazoa</taxon>
        <taxon>Chordata</taxon>
        <taxon>Craniata</taxon>
        <taxon>Vertebrata</taxon>
        <taxon>Euteleostomi</taxon>
        <taxon>Archelosauria</taxon>
        <taxon>Archosauria</taxon>
        <taxon>Dinosauria</taxon>
        <taxon>Saurischia</taxon>
        <taxon>Theropoda</taxon>
        <taxon>Coelurosauria</taxon>
        <taxon>Aves</taxon>
        <taxon>Neognathae</taxon>
        <taxon>Neoaves</taxon>
        <taxon>Telluraves</taxon>
        <taxon>Australaves</taxon>
        <taxon>Passeriformes</taxon>
        <taxon>Passerellidae</taxon>
        <taxon>Junco</taxon>
    </lineage>
</organism>
<sequence length="104" mass="11538">MHESSRAEPGSGCASARSALDPSFWQCHPLRSHYSSHEFHPVHALELPQLPAKVQTVAQWSHSHVSLTPDYALKITVSYESPIQFSQFISFIGAFLFITATPAM</sequence>
<reference evidence="1" key="2">
    <citation type="submission" date="2025-09" db="UniProtKB">
        <authorList>
            <consortium name="Ensembl"/>
        </authorList>
    </citation>
    <scope>IDENTIFICATION</scope>
</reference>
<dbReference type="AlphaFoldDB" id="A0A8C5IG65"/>
<name>A0A8C5IG65_JUNHY</name>
<evidence type="ECO:0000313" key="2">
    <source>
        <dbReference type="Proteomes" id="UP000694408"/>
    </source>
</evidence>
<dbReference type="OMA" id="QWSHSHV"/>